<dbReference type="GO" id="GO:0051301">
    <property type="term" value="P:cell division"/>
    <property type="evidence" value="ECO:0007669"/>
    <property type="project" value="UniProtKB-KW"/>
</dbReference>
<evidence type="ECO:0000256" key="5">
    <source>
        <dbReference type="HAMAP-Rule" id="MF_01804"/>
    </source>
</evidence>
<dbReference type="Proteomes" id="UP000824164">
    <property type="component" value="Unassembled WGS sequence"/>
</dbReference>
<comment type="caution">
    <text evidence="6">The sequence shown here is derived from an EMBL/GenBank/DDBJ whole genome shotgun (WGS) entry which is preliminary data.</text>
</comment>
<dbReference type="Gene3D" id="1.10.10.10">
    <property type="entry name" value="Winged helix-like DNA-binding domain superfamily/Winged helix DNA-binding domain"/>
    <property type="match status" value="2"/>
</dbReference>
<reference evidence="6" key="1">
    <citation type="submission" date="2020-10" db="EMBL/GenBank/DDBJ databases">
        <authorList>
            <person name="Gilroy R."/>
        </authorList>
    </citation>
    <scope>NUCLEOTIDE SEQUENCE</scope>
    <source>
        <strain evidence="6">CHK187-14744</strain>
    </source>
</reference>
<dbReference type="GO" id="GO:0051304">
    <property type="term" value="P:chromosome separation"/>
    <property type="evidence" value="ECO:0007669"/>
    <property type="project" value="InterPro"/>
</dbReference>
<evidence type="ECO:0000313" key="6">
    <source>
        <dbReference type="EMBL" id="HIU02294.1"/>
    </source>
</evidence>
<dbReference type="EMBL" id="DVLT01000024">
    <property type="protein sequence ID" value="HIU02294.1"/>
    <property type="molecule type" value="Genomic_DNA"/>
</dbReference>
<dbReference type="InterPro" id="IPR036390">
    <property type="entry name" value="WH_DNA-bd_sf"/>
</dbReference>
<keyword evidence="2 5" id="KW-0132">Cell division</keyword>
<dbReference type="Pfam" id="PF04079">
    <property type="entry name" value="SMC_ScpB"/>
    <property type="match status" value="1"/>
</dbReference>
<gene>
    <name evidence="5 6" type="primary">scpB</name>
    <name evidence="6" type="ORF">IAB63_03465</name>
</gene>
<comment type="function">
    <text evidence="5">Participates in chromosomal partition during cell division. May act via the formation of a condensin-like complex containing Smc and ScpA that pull DNA away from mid-cell into both cell halves.</text>
</comment>
<dbReference type="NCBIfam" id="TIGR00281">
    <property type="entry name" value="SMC-Scp complex subunit ScpB"/>
    <property type="match status" value="1"/>
</dbReference>
<dbReference type="GO" id="GO:0005737">
    <property type="term" value="C:cytoplasm"/>
    <property type="evidence" value="ECO:0007669"/>
    <property type="project" value="UniProtKB-SubCell"/>
</dbReference>
<dbReference type="InterPro" id="IPR005234">
    <property type="entry name" value="ScpB_csome_segregation"/>
</dbReference>
<comment type="similarity">
    <text evidence="5">Belongs to the ScpB family.</text>
</comment>
<evidence type="ECO:0000256" key="4">
    <source>
        <dbReference type="ARBA" id="ARBA00023306"/>
    </source>
</evidence>
<dbReference type="PANTHER" id="PTHR34298:SF2">
    <property type="entry name" value="SEGREGATION AND CONDENSATION PROTEIN B"/>
    <property type="match status" value="1"/>
</dbReference>
<protein>
    <recommendedName>
        <fullName evidence="5">Segregation and condensation protein B</fullName>
    </recommendedName>
</protein>
<dbReference type="HAMAP" id="MF_01804">
    <property type="entry name" value="ScpB"/>
    <property type="match status" value="1"/>
</dbReference>
<evidence type="ECO:0000256" key="2">
    <source>
        <dbReference type="ARBA" id="ARBA00022618"/>
    </source>
</evidence>
<keyword evidence="3 5" id="KW-0159">Chromosome partition</keyword>
<dbReference type="InterPro" id="IPR036388">
    <property type="entry name" value="WH-like_DNA-bd_sf"/>
</dbReference>
<name>A0A9D1HFK1_9FIRM</name>
<keyword evidence="4 5" id="KW-0131">Cell cycle</keyword>
<proteinExistence type="inferred from homology"/>
<comment type="subcellular location">
    <subcellularLocation>
        <location evidence="5">Cytoplasm</location>
    </subcellularLocation>
    <text evidence="5">Associated with two foci at the outer edges of the nucleoid region in young cells, and at four foci within both cell halves in older cells.</text>
</comment>
<dbReference type="SUPFAM" id="SSF46785">
    <property type="entry name" value="Winged helix' DNA-binding domain"/>
    <property type="match status" value="2"/>
</dbReference>
<evidence type="ECO:0000256" key="1">
    <source>
        <dbReference type="ARBA" id="ARBA00022490"/>
    </source>
</evidence>
<evidence type="ECO:0000256" key="3">
    <source>
        <dbReference type="ARBA" id="ARBA00022829"/>
    </source>
</evidence>
<dbReference type="PIRSF" id="PIRSF019345">
    <property type="entry name" value="ScpB"/>
    <property type="match status" value="1"/>
</dbReference>
<dbReference type="AlphaFoldDB" id="A0A9D1HFK1"/>
<reference evidence="6" key="2">
    <citation type="journal article" date="2021" name="PeerJ">
        <title>Extensive microbial diversity within the chicken gut microbiome revealed by metagenomics and culture.</title>
        <authorList>
            <person name="Gilroy R."/>
            <person name="Ravi A."/>
            <person name="Getino M."/>
            <person name="Pursley I."/>
            <person name="Horton D.L."/>
            <person name="Alikhan N.F."/>
            <person name="Baker D."/>
            <person name="Gharbi K."/>
            <person name="Hall N."/>
            <person name="Watson M."/>
            <person name="Adriaenssens E.M."/>
            <person name="Foster-Nyarko E."/>
            <person name="Jarju S."/>
            <person name="Secka A."/>
            <person name="Antonio M."/>
            <person name="Oren A."/>
            <person name="Chaudhuri R.R."/>
            <person name="La Ragione R."/>
            <person name="Hildebrand F."/>
            <person name="Pallen M.J."/>
        </authorList>
    </citation>
    <scope>NUCLEOTIDE SEQUENCE</scope>
    <source>
        <strain evidence="6">CHK187-14744</strain>
    </source>
</reference>
<evidence type="ECO:0000313" key="7">
    <source>
        <dbReference type="Proteomes" id="UP000824164"/>
    </source>
</evidence>
<dbReference type="GO" id="GO:0006260">
    <property type="term" value="P:DNA replication"/>
    <property type="evidence" value="ECO:0007669"/>
    <property type="project" value="UniProtKB-UniRule"/>
</dbReference>
<comment type="subunit">
    <text evidence="5">Homodimer. Homodimerization may be required to stabilize the binding of ScpA to the Smc head domains. Component of a cohesin-like complex composed of ScpA, ScpB and the Smc homodimer, in which ScpA and ScpB bind to the head domain of Smc. The presence of the three proteins is required for the association of the complex with DNA.</text>
</comment>
<accession>A0A9D1HFK1</accession>
<dbReference type="PANTHER" id="PTHR34298">
    <property type="entry name" value="SEGREGATION AND CONDENSATION PROTEIN B"/>
    <property type="match status" value="1"/>
</dbReference>
<sequence>MDRQQAEAAIEALLFAMGDSVPASDLAHALELDVKDVCRIIHHMMLKYEEQDRGIQIIELEGAFQMCTKPAFYEYLIRLTHQPRKHVLTDVMLETLSIVAYKQPVTRAEIEKIRGVNSDHALNRLIEYGLVCETGRLDAPGKPILFGTTEDFLRTFGVRSIDELPVLNPEKVEEFKTEAEEEAQMSLDV</sequence>
<keyword evidence="1 5" id="KW-0963">Cytoplasm</keyword>
<organism evidence="6 7">
    <name type="scientific">Candidatus Onthocola gallistercoris</name>
    <dbReference type="NCBI Taxonomy" id="2840876"/>
    <lineage>
        <taxon>Bacteria</taxon>
        <taxon>Bacillati</taxon>
        <taxon>Bacillota</taxon>
        <taxon>Bacilli</taxon>
        <taxon>Candidatus Onthocola</taxon>
    </lineage>
</organism>